<evidence type="ECO:0000313" key="3">
    <source>
        <dbReference type="Proteomes" id="UP000538292"/>
    </source>
</evidence>
<name>A0A7W1XTR8_9BACL</name>
<protein>
    <submittedName>
        <fullName evidence="2">Zinc metallopeptidase</fullName>
    </submittedName>
</protein>
<keyword evidence="3" id="KW-1185">Reference proteome</keyword>
<dbReference type="RefSeq" id="WP_181741375.1">
    <property type="nucleotide sequence ID" value="NZ_JACEOL010000039.1"/>
</dbReference>
<gene>
    <name evidence="2" type="ORF">H2C83_12560</name>
</gene>
<dbReference type="EMBL" id="JACEOL010000039">
    <property type="protein sequence ID" value="MBA4603134.1"/>
    <property type="molecule type" value="Genomic_DNA"/>
</dbReference>
<dbReference type="Proteomes" id="UP000538292">
    <property type="component" value="Unassembled WGS sequence"/>
</dbReference>
<dbReference type="Pfam" id="PF04298">
    <property type="entry name" value="Zn_peptidase_2"/>
    <property type="match status" value="1"/>
</dbReference>
<organism evidence="2 3">
    <name type="scientific">Thermoactinomyces mirandus</name>
    <dbReference type="NCBI Taxonomy" id="2756294"/>
    <lineage>
        <taxon>Bacteria</taxon>
        <taxon>Bacillati</taxon>
        <taxon>Bacillota</taxon>
        <taxon>Bacilli</taxon>
        <taxon>Bacillales</taxon>
        <taxon>Thermoactinomycetaceae</taxon>
        <taxon>Thermoactinomyces</taxon>
    </lineage>
</organism>
<evidence type="ECO:0000313" key="2">
    <source>
        <dbReference type="EMBL" id="MBA4603134.1"/>
    </source>
</evidence>
<keyword evidence="1" id="KW-1133">Transmembrane helix</keyword>
<dbReference type="PANTHER" id="PTHR36434:SF1">
    <property type="entry name" value="MEMBRANE PROTEASE YUGP-RELATED"/>
    <property type="match status" value="1"/>
</dbReference>
<feature type="transmembrane region" description="Helical" evidence="1">
    <location>
        <begin position="122"/>
        <end position="142"/>
    </location>
</feature>
<proteinExistence type="predicted"/>
<feature type="transmembrane region" description="Helical" evidence="1">
    <location>
        <begin position="148"/>
        <end position="170"/>
    </location>
</feature>
<dbReference type="AlphaFoldDB" id="A0A7W1XTR8"/>
<keyword evidence="1" id="KW-0472">Membrane</keyword>
<sequence>MVGLNVLFILVSLIGLVITLWAQAKVRGNYSKWSRVRARSGITGAEAARMILDRNGLRHVAVEPIRGKLTDHYDPRSRVVRLSEGVYASDSVAAISIAAHECGHAIQHQEAYGALVLRHRMVPVLSFTSGLAPFLLLGGIFFKLSGLFLAGLIFFSLAVLFHIVTLPVEFNASARAKKIMVREGFINGATEERGTRKVLGAAALTYVAGALVALMELLQYVALFILQSDD</sequence>
<reference evidence="2 3" key="1">
    <citation type="submission" date="2020-07" db="EMBL/GenBank/DDBJ databases">
        <title>Thermoactinomyces phylogeny.</title>
        <authorList>
            <person name="Dunlap C."/>
        </authorList>
    </citation>
    <scope>NUCLEOTIDE SEQUENCE [LARGE SCALE GENOMIC DNA]</scope>
    <source>
        <strain evidence="2 3">AMNI-1</strain>
    </source>
</reference>
<feature type="transmembrane region" description="Helical" evidence="1">
    <location>
        <begin position="203"/>
        <end position="226"/>
    </location>
</feature>
<dbReference type="PANTHER" id="PTHR36434">
    <property type="entry name" value="MEMBRANE PROTEASE YUGP-RELATED"/>
    <property type="match status" value="1"/>
</dbReference>
<evidence type="ECO:0000256" key="1">
    <source>
        <dbReference type="SAM" id="Phobius"/>
    </source>
</evidence>
<keyword evidence="1" id="KW-0812">Transmembrane</keyword>
<accession>A0A7W1XTR8</accession>
<dbReference type="InterPro" id="IPR007395">
    <property type="entry name" value="Zn_peptidase_2"/>
</dbReference>
<comment type="caution">
    <text evidence="2">The sequence shown here is derived from an EMBL/GenBank/DDBJ whole genome shotgun (WGS) entry which is preliminary data.</text>
</comment>
<feature type="transmembrane region" description="Helical" evidence="1">
    <location>
        <begin position="6"/>
        <end position="24"/>
    </location>
</feature>